<proteinExistence type="predicted"/>
<sequence length="362" mass="39292">MYISAIAILAGASALGLVSPIVHASKHCPPITGDFNVTYFRLYTENFDYDFINCKAYFGSLFNSTVLRKDLGTGKEEVLTFPGISGNDTFHLSGVLFNRRDAVYMAVGSASAFKSGGVILNGPNRLIKYNVFTNRVVYTADVDPVLAQLKTLTGNSYNGFQDIAEDENGNAYFIATFGGAILKVTPDGTPSTFFYTTPVIVNGSSQPIWSSVFATRNVLVVWDAPIQKFLRFDTTSVDPGNTYTSFPLTNTPGRFDCDRLYLPMMFDDKIALCSNGDGTYVFYSDDLWQSAKYLGLADSTNTGGVPSASAQMSNSIYTNSEFFSDSGSVNSPGNRSVFPFTDITREVLNIVPSGVVNGSYGD</sequence>
<dbReference type="Proteomes" id="UP000243515">
    <property type="component" value="Unassembled WGS sequence"/>
</dbReference>
<gene>
    <name evidence="2" type="ORF">Egran_04227</name>
</gene>
<evidence type="ECO:0000313" key="2">
    <source>
        <dbReference type="EMBL" id="OXV08009.1"/>
    </source>
</evidence>
<dbReference type="SUPFAM" id="SSF63829">
    <property type="entry name" value="Calcium-dependent phosphotriesterase"/>
    <property type="match status" value="1"/>
</dbReference>
<evidence type="ECO:0000256" key="1">
    <source>
        <dbReference type="SAM" id="SignalP"/>
    </source>
</evidence>
<keyword evidence="1" id="KW-0732">Signal</keyword>
<keyword evidence="3" id="KW-1185">Reference proteome</keyword>
<dbReference type="OrthoDB" id="4434395at2759"/>
<dbReference type="CDD" id="cd12811">
    <property type="entry name" value="MALA"/>
    <property type="match status" value="1"/>
</dbReference>
<accession>A0A232LV47</accession>
<dbReference type="InterPro" id="IPR054550">
    <property type="entry name" value="Mala_s_1-like"/>
</dbReference>
<protein>
    <submittedName>
        <fullName evidence="2">Uncharacterized protein</fullName>
    </submittedName>
</protein>
<evidence type="ECO:0000313" key="3">
    <source>
        <dbReference type="Proteomes" id="UP000243515"/>
    </source>
</evidence>
<organism evidence="2 3">
    <name type="scientific">Elaphomyces granulatus</name>
    <dbReference type="NCBI Taxonomy" id="519963"/>
    <lineage>
        <taxon>Eukaryota</taxon>
        <taxon>Fungi</taxon>
        <taxon>Dikarya</taxon>
        <taxon>Ascomycota</taxon>
        <taxon>Pezizomycotina</taxon>
        <taxon>Eurotiomycetes</taxon>
        <taxon>Eurotiomycetidae</taxon>
        <taxon>Eurotiales</taxon>
        <taxon>Elaphomycetaceae</taxon>
        <taxon>Elaphomyces</taxon>
    </lineage>
</organism>
<feature type="chain" id="PRO_5013393985" evidence="1">
    <location>
        <begin position="25"/>
        <end position="362"/>
    </location>
</feature>
<feature type="signal peptide" evidence="1">
    <location>
        <begin position="1"/>
        <end position="24"/>
    </location>
</feature>
<dbReference type="Pfam" id="PF22701">
    <property type="entry name" value="Mala_s_1-like"/>
    <property type="match status" value="1"/>
</dbReference>
<comment type="caution">
    <text evidence="2">The sequence shown here is derived from an EMBL/GenBank/DDBJ whole genome shotgun (WGS) entry which is preliminary data.</text>
</comment>
<dbReference type="AlphaFoldDB" id="A0A232LV47"/>
<reference evidence="2 3" key="1">
    <citation type="journal article" date="2015" name="Environ. Microbiol.">
        <title>Metagenome sequence of Elaphomyces granulatus from sporocarp tissue reveals Ascomycota ectomycorrhizal fingerprints of genome expansion and a Proteobacteria-rich microbiome.</title>
        <authorList>
            <person name="Quandt C.A."/>
            <person name="Kohler A."/>
            <person name="Hesse C.N."/>
            <person name="Sharpton T.J."/>
            <person name="Martin F."/>
            <person name="Spatafora J.W."/>
        </authorList>
    </citation>
    <scope>NUCLEOTIDE SEQUENCE [LARGE SCALE GENOMIC DNA]</scope>
    <source>
        <strain evidence="2 3">OSC145934</strain>
    </source>
</reference>
<name>A0A232LV47_9EURO</name>
<dbReference type="EMBL" id="NPHW01004373">
    <property type="protein sequence ID" value="OXV08009.1"/>
    <property type="molecule type" value="Genomic_DNA"/>
</dbReference>